<gene>
    <name evidence="3" type="ORF">J4709_38435</name>
</gene>
<organism evidence="3 4">
    <name type="scientific">Actinomadura violacea</name>
    <dbReference type="NCBI Taxonomy" id="2819934"/>
    <lineage>
        <taxon>Bacteria</taxon>
        <taxon>Bacillati</taxon>
        <taxon>Actinomycetota</taxon>
        <taxon>Actinomycetes</taxon>
        <taxon>Streptosporangiales</taxon>
        <taxon>Thermomonosporaceae</taxon>
        <taxon>Actinomadura</taxon>
    </lineage>
</organism>
<feature type="compositionally biased region" description="Polar residues" evidence="1">
    <location>
        <begin position="384"/>
        <end position="402"/>
    </location>
</feature>
<name>A0ABS3S5A2_9ACTN</name>
<evidence type="ECO:0000313" key="4">
    <source>
        <dbReference type="Proteomes" id="UP000680206"/>
    </source>
</evidence>
<keyword evidence="2" id="KW-1133">Transmembrane helix</keyword>
<feature type="compositionally biased region" description="Low complexity" evidence="1">
    <location>
        <begin position="267"/>
        <end position="279"/>
    </location>
</feature>
<accession>A0ABS3S5A2</accession>
<evidence type="ECO:0000313" key="3">
    <source>
        <dbReference type="EMBL" id="MBO2463464.1"/>
    </source>
</evidence>
<feature type="transmembrane region" description="Helical" evidence="2">
    <location>
        <begin position="558"/>
        <end position="582"/>
    </location>
</feature>
<feature type="compositionally biased region" description="Low complexity" evidence="1">
    <location>
        <begin position="490"/>
        <end position="506"/>
    </location>
</feature>
<proteinExistence type="predicted"/>
<reference evidence="3 4" key="1">
    <citation type="submission" date="2021-03" db="EMBL/GenBank/DDBJ databases">
        <title>Actinomadura violae sp. nov., isolated from lichen in Thailand.</title>
        <authorList>
            <person name="Kanchanasin P."/>
            <person name="Saeng-In P."/>
            <person name="Phongsopitanun W."/>
            <person name="Yuki M."/>
            <person name="Kudo T."/>
            <person name="Ohkuma M."/>
            <person name="Tanasupawat S."/>
        </authorList>
    </citation>
    <scope>NUCLEOTIDE SEQUENCE [LARGE SCALE GENOMIC DNA]</scope>
    <source>
        <strain evidence="3 4">LCR2-06</strain>
    </source>
</reference>
<feature type="region of interest" description="Disordered" evidence="1">
    <location>
        <begin position="161"/>
        <end position="506"/>
    </location>
</feature>
<feature type="compositionally biased region" description="Gly residues" evidence="1">
    <location>
        <begin position="474"/>
        <end position="489"/>
    </location>
</feature>
<evidence type="ECO:0000256" key="1">
    <source>
        <dbReference type="SAM" id="MobiDB-lite"/>
    </source>
</evidence>
<feature type="compositionally biased region" description="Basic residues" evidence="1">
    <location>
        <begin position="286"/>
        <end position="295"/>
    </location>
</feature>
<keyword evidence="4" id="KW-1185">Reference proteome</keyword>
<dbReference type="RefSeq" id="WP_208248732.1">
    <property type="nucleotide sequence ID" value="NZ_JAGEPF010000027.1"/>
</dbReference>
<feature type="compositionally biased region" description="Low complexity" evidence="1">
    <location>
        <begin position="182"/>
        <end position="202"/>
    </location>
</feature>
<dbReference type="Proteomes" id="UP000680206">
    <property type="component" value="Unassembled WGS sequence"/>
</dbReference>
<sequence>MRTGGSRTRSRARVGAIMAGGALAVPPMMMLGGASANANPSAVRLLAETSTSARAVAGPGYALGHTVRVRARGGTAHHAVLRMLAADPLTWTDRPAGCARLDSGRELRCDLGDVGGATVTRTGTVAVPASAVPQRPSEARPAIVTVAAADNAAPTTSRAVLDLSSSGPAGGAACAGRGGARPCGESGSATADDPPAQPQSAPNEGDAHCSADAKPCQDAAPGAQAPPPQTAPQMDESSCRAIADAGRPKGALPASPCHNTPSPTGPSPTGQTPTGQTQPAYESHPAHHARPPKHTRPPDEPRPALQPGPVKPRHHLHPSTHGQPAHPRPIKPFTHGRPHPDHALTPGQPFTNEQPAPHGNKPTHHSAPNHPTAPGYPTTPKHPASSQHSTSTQYSKPTQHSVTIYGGAPAGAAGGSTAHSHHAWSYSDEAPSGTSVPWDVPGVGGKHEHHAGASAGSVPSTEDEYPAGEYPAGADGGAGYGGSAGGGHVKAGQVPELPAAPAQGQPGVALPPLTAPGPMPAPNSQAMAGTTSDGTDHGDSRMTLVSPVGMEQGSGTDWAVVLGVAIVAEIGLLWGAACFGLWRRRIALYKAETRAAEARAEAAAQSGAYI</sequence>
<comment type="caution">
    <text evidence="3">The sequence shown here is derived from an EMBL/GenBank/DDBJ whole genome shotgun (WGS) entry which is preliminary data.</text>
</comment>
<keyword evidence="2" id="KW-0812">Transmembrane</keyword>
<evidence type="ECO:0000256" key="2">
    <source>
        <dbReference type="SAM" id="Phobius"/>
    </source>
</evidence>
<keyword evidence="2" id="KW-0472">Membrane</keyword>
<dbReference type="EMBL" id="JAGEPF010000027">
    <property type="protein sequence ID" value="MBO2463464.1"/>
    <property type="molecule type" value="Genomic_DNA"/>
</dbReference>
<protein>
    <submittedName>
        <fullName evidence="3">Uncharacterized protein</fullName>
    </submittedName>
</protein>